<keyword evidence="2" id="KW-1185">Reference proteome</keyword>
<evidence type="ECO:0000313" key="1">
    <source>
        <dbReference type="EnsemblMetazoa" id="GPPI027328-PA"/>
    </source>
</evidence>
<accession>A0A1B0BEF2</accession>
<sequence length="114" mass="12889">MSRPAPLPAYSLSMDEMETTNDVDPLLIFRNRFIGGLMSNEYLITLVSAGSDEEFFKNGEPIKLPDNLESLPRADSFPSQRHRWNTNESTCRVSVSNMVLSAVQEDHNVCYVYA</sequence>
<dbReference type="EnsemblMetazoa" id="GPPI027328-RA">
    <property type="protein sequence ID" value="GPPI027328-PA"/>
    <property type="gene ID" value="GPPI027328"/>
</dbReference>
<dbReference type="AlphaFoldDB" id="A0A1B0BEF2"/>
<reference evidence="2" key="1">
    <citation type="submission" date="2015-01" db="EMBL/GenBank/DDBJ databases">
        <authorList>
            <person name="Aksoy S."/>
            <person name="Warren W."/>
            <person name="Wilson R.K."/>
        </authorList>
    </citation>
    <scope>NUCLEOTIDE SEQUENCE [LARGE SCALE GENOMIC DNA]</scope>
    <source>
        <strain evidence="2">IAEA</strain>
    </source>
</reference>
<dbReference type="VEuPathDB" id="VectorBase:GPPI027328"/>
<protein>
    <submittedName>
        <fullName evidence="1">Uncharacterized protein</fullName>
    </submittedName>
</protein>
<name>A0A1B0BEF2_9MUSC</name>
<dbReference type="Proteomes" id="UP000092460">
    <property type="component" value="Unassembled WGS sequence"/>
</dbReference>
<evidence type="ECO:0000313" key="2">
    <source>
        <dbReference type="Proteomes" id="UP000092460"/>
    </source>
</evidence>
<organism evidence="1 2">
    <name type="scientific">Glossina palpalis gambiensis</name>
    <dbReference type="NCBI Taxonomy" id="67801"/>
    <lineage>
        <taxon>Eukaryota</taxon>
        <taxon>Metazoa</taxon>
        <taxon>Ecdysozoa</taxon>
        <taxon>Arthropoda</taxon>
        <taxon>Hexapoda</taxon>
        <taxon>Insecta</taxon>
        <taxon>Pterygota</taxon>
        <taxon>Neoptera</taxon>
        <taxon>Endopterygota</taxon>
        <taxon>Diptera</taxon>
        <taxon>Brachycera</taxon>
        <taxon>Muscomorpha</taxon>
        <taxon>Hippoboscoidea</taxon>
        <taxon>Glossinidae</taxon>
        <taxon>Glossina</taxon>
    </lineage>
</organism>
<proteinExistence type="predicted"/>
<dbReference type="EMBL" id="JXJN01012872">
    <property type="status" value="NOT_ANNOTATED_CDS"/>
    <property type="molecule type" value="Genomic_DNA"/>
</dbReference>
<reference evidence="1" key="2">
    <citation type="submission" date="2020-05" db="UniProtKB">
        <authorList>
            <consortium name="EnsemblMetazoa"/>
        </authorList>
    </citation>
    <scope>IDENTIFICATION</scope>
    <source>
        <strain evidence="1">IAEA</strain>
    </source>
</reference>